<evidence type="ECO:0000313" key="2">
    <source>
        <dbReference type="EMBL" id="CEM27796.1"/>
    </source>
</evidence>
<sequence length="76" mass="8192">MDVNHRILAAEIFFALGEGEDDHRMTARQLALLKASGGQKRKPIMDVDTSSSDEEGSDYAKGRAAQEGRQEEAAGG</sequence>
<proteinExistence type="predicted"/>
<dbReference type="VEuPathDB" id="CryptoDB:Vbra_9906"/>
<feature type="region of interest" description="Disordered" evidence="1">
    <location>
        <begin position="35"/>
        <end position="76"/>
    </location>
</feature>
<reference evidence="2 3" key="1">
    <citation type="submission" date="2014-11" db="EMBL/GenBank/DDBJ databases">
        <authorList>
            <person name="Zhu J."/>
            <person name="Qi W."/>
            <person name="Song R."/>
        </authorList>
    </citation>
    <scope>NUCLEOTIDE SEQUENCE [LARGE SCALE GENOMIC DNA]</scope>
</reference>
<dbReference type="Proteomes" id="UP000041254">
    <property type="component" value="Unassembled WGS sequence"/>
</dbReference>
<gene>
    <name evidence="2" type="ORF">Vbra_9906</name>
</gene>
<accession>A0A0G4GEJ6</accession>
<evidence type="ECO:0000313" key="3">
    <source>
        <dbReference type="Proteomes" id="UP000041254"/>
    </source>
</evidence>
<keyword evidence="3" id="KW-1185">Reference proteome</keyword>
<dbReference type="EMBL" id="CDMY01000643">
    <property type="protein sequence ID" value="CEM27796.1"/>
    <property type="molecule type" value="Genomic_DNA"/>
</dbReference>
<protein>
    <submittedName>
        <fullName evidence="2">Uncharacterized protein</fullName>
    </submittedName>
</protein>
<organism evidence="2 3">
    <name type="scientific">Vitrella brassicaformis (strain CCMP3155)</name>
    <dbReference type="NCBI Taxonomy" id="1169540"/>
    <lineage>
        <taxon>Eukaryota</taxon>
        <taxon>Sar</taxon>
        <taxon>Alveolata</taxon>
        <taxon>Colpodellida</taxon>
        <taxon>Vitrellaceae</taxon>
        <taxon>Vitrella</taxon>
    </lineage>
</organism>
<evidence type="ECO:0000256" key="1">
    <source>
        <dbReference type="SAM" id="MobiDB-lite"/>
    </source>
</evidence>
<name>A0A0G4GEJ6_VITBC</name>
<feature type="compositionally biased region" description="Basic and acidic residues" evidence="1">
    <location>
        <begin position="58"/>
        <end position="76"/>
    </location>
</feature>
<dbReference type="AlphaFoldDB" id="A0A0G4GEJ6"/>
<dbReference type="InParanoid" id="A0A0G4GEJ6"/>